<keyword evidence="3" id="KW-1185">Reference proteome</keyword>
<reference evidence="2 3" key="1">
    <citation type="journal article" date="2012" name="J. Bacteriol.">
        <title>Genome sequence of Rhizobium grahamii CCGE502, a broad-host-range symbiont with low nodulation competitiveness in Phaseolus vulgaris.</title>
        <authorList>
            <person name="Althabegoiti M.J."/>
            <person name="Lozano L."/>
            <person name="Torres-Tejerizo G."/>
            <person name="Ormeno-Orrillo E."/>
            <person name="Rogel M.A."/>
            <person name="Gonzalez V."/>
            <person name="Martinez-Romero E."/>
        </authorList>
    </citation>
    <scope>NUCLEOTIDE SEQUENCE [LARGE SCALE GENOMIC DNA]</scope>
    <source>
        <strain evidence="2 3">CCGE 502</strain>
    </source>
</reference>
<name>S3I287_9HYPH</name>
<proteinExistence type="predicted"/>
<protein>
    <submittedName>
        <fullName evidence="2">Uncharacterized protein</fullName>
    </submittedName>
</protein>
<dbReference type="EMBL" id="AEYE02000007">
    <property type="protein sequence ID" value="EPE99296.1"/>
    <property type="molecule type" value="Genomic_DNA"/>
</dbReference>
<dbReference type="STRING" id="990285.RGCCGE502_05594"/>
<evidence type="ECO:0000313" key="3">
    <source>
        <dbReference type="Proteomes" id="UP000014411"/>
    </source>
</evidence>
<organism evidence="2 3">
    <name type="scientific">Rhizobium grahamii CCGE 502</name>
    <dbReference type="NCBI Taxonomy" id="990285"/>
    <lineage>
        <taxon>Bacteria</taxon>
        <taxon>Pseudomonadati</taxon>
        <taxon>Pseudomonadota</taxon>
        <taxon>Alphaproteobacteria</taxon>
        <taxon>Hyphomicrobiales</taxon>
        <taxon>Rhizobiaceae</taxon>
        <taxon>Rhizobium/Agrobacterium group</taxon>
        <taxon>Rhizobium</taxon>
    </lineage>
</organism>
<evidence type="ECO:0000256" key="1">
    <source>
        <dbReference type="SAM" id="MobiDB-lite"/>
    </source>
</evidence>
<feature type="region of interest" description="Disordered" evidence="1">
    <location>
        <begin position="1"/>
        <end position="41"/>
    </location>
</feature>
<sequence length="62" mass="6744">MGVYPPRKDLRIHRGATALRSTPTGSRFPTPSPAPISLPPQRDILASRAAELTYTINAKAMK</sequence>
<comment type="caution">
    <text evidence="2">The sequence shown here is derived from an EMBL/GenBank/DDBJ whole genome shotgun (WGS) entry which is preliminary data.</text>
</comment>
<accession>S3I287</accession>
<dbReference type="AlphaFoldDB" id="S3I287"/>
<dbReference type="Proteomes" id="UP000014411">
    <property type="component" value="Unassembled WGS sequence"/>
</dbReference>
<gene>
    <name evidence="2" type="ORF">RGCCGE502_05594</name>
</gene>
<evidence type="ECO:0000313" key="2">
    <source>
        <dbReference type="EMBL" id="EPE99296.1"/>
    </source>
</evidence>
<dbReference type="HOGENOM" id="CLU_2901101_0_0_5"/>